<proteinExistence type="predicted"/>
<dbReference type="EC" id="3.5.1.68" evidence="1"/>
<keyword evidence="1" id="KW-0378">Hydrolase</keyword>
<dbReference type="InterPro" id="IPR010247">
    <property type="entry name" value="HutG_amidohyd"/>
</dbReference>
<reference evidence="1 2" key="1">
    <citation type="submission" date="2023-08" db="EMBL/GenBank/DDBJ databases">
        <title>Pleionea litopenaei sp. nov., isolated from stomach of juvenile Litopenaeus vannamei.</title>
        <authorList>
            <person name="Rho A.M."/>
            <person name="Hwang C.Y."/>
        </authorList>
    </citation>
    <scope>NUCLEOTIDE SEQUENCE [LARGE SCALE GENOMIC DNA]</scope>
    <source>
        <strain evidence="1 2">HL-JVS1</strain>
    </source>
</reference>
<dbReference type="Proteomes" id="UP001239782">
    <property type="component" value="Chromosome"/>
</dbReference>
<organism evidence="1 2">
    <name type="scientific">Pleionea litopenaei</name>
    <dbReference type="NCBI Taxonomy" id="3070815"/>
    <lineage>
        <taxon>Bacteria</taxon>
        <taxon>Pseudomonadati</taxon>
        <taxon>Pseudomonadota</taxon>
        <taxon>Gammaproteobacteria</taxon>
        <taxon>Oceanospirillales</taxon>
        <taxon>Pleioneaceae</taxon>
        <taxon>Pleionea</taxon>
    </lineage>
</organism>
<name>A0AA51X7I5_9GAMM</name>
<dbReference type="EMBL" id="CP133548">
    <property type="protein sequence ID" value="WMS88357.1"/>
    <property type="molecule type" value="Genomic_DNA"/>
</dbReference>
<dbReference type="GO" id="GO:0050129">
    <property type="term" value="F:N-formylglutamate deformylase activity"/>
    <property type="evidence" value="ECO:0007669"/>
    <property type="project" value="UniProtKB-EC"/>
</dbReference>
<dbReference type="AlphaFoldDB" id="A0AA51X7I5"/>
<gene>
    <name evidence="1" type="primary">hutG</name>
    <name evidence="1" type="ORF">Q9312_05410</name>
</gene>
<protein>
    <submittedName>
        <fullName evidence="1">N-formylglutamate deformylase</fullName>
        <ecNumber evidence="1">3.5.1.68</ecNumber>
    </submittedName>
</protein>
<dbReference type="SUPFAM" id="SSF53187">
    <property type="entry name" value="Zn-dependent exopeptidases"/>
    <property type="match status" value="1"/>
</dbReference>
<dbReference type="KEGG" id="plei:Q9312_05410"/>
<dbReference type="Pfam" id="PF05013">
    <property type="entry name" value="FGase"/>
    <property type="match status" value="1"/>
</dbReference>
<evidence type="ECO:0000313" key="1">
    <source>
        <dbReference type="EMBL" id="WMS88357.1"/>
    </source>
</evidence>
<dbReference type="NCBIfam" id="TIGR02017">
    <property type="entry name" value="hutG_amidohyd"/>
    <property type="match status" value="1"/>
</dbReference>
<dbReference type="InterPro" id="IPR007709">
    <property type="entry name" value="N-FG_amidohydro"/>
</dbReference>
<accession>A0AA51X7I5</accession>
<evidence type="ECO:0000313" key="2">
    <source>
        <dbReference type="Proteomes" id="UP001239782"/>
    </source>
</evidence>
<keyword evidence="2" id="KW-1185">Reference proteome</keyword>
<dbReference type="RefSeq" id="WP_309203568.1">
    <property type="nucleotide sequence ID" value="NZ_CP133548.1"/>
</dbReference>
<sequence length="415" mass="47372">MQNYPDSMTQDERAIREFASSIERLELPGEQFDHLGHVRLACFYFLDQGLIEGQQTLFKVIETYARALGATDKFHATITDAYYRLVVNAVVNNQVTLSEISEHLVQQIADQTSLELVKEYYSEFLLQSPSAKQNVLMADRKPLMVEPLIEGAEYLNSSFQYHEGHIPLLISMPHNGTCIPEDIAQTMTSEALTVPDTDWYLRQLYDFAIGLGCHVLVPRYSRYVIDLNRPEDDAELYPGANNTELCPSSLFNLNPMYQSGEKVGLEEQRRRIELYWRPYHQQLQKVLGELQKNHPQVLLFEAHSIASQVPRFFEGQLPDFNFGTNQGASCVESIGKYVEAFDTQNYSKVINGRFKGGYITRAYCEPSKGISSLQLELSQRTYLNEEHLSYDTEKAQEVQKVLQNLIKGLISTLVA</sequence>
<dbReference type="Gene3D" id="3.40.630.40">
    <property type="entry name" value="Zn-dependent exopeptidases"/>
    <property type="match status" value="1"/>
</dbReference>